<keyword evidence="1" id="KW-0472">Membrane</keyword>
<evidence type="ECO:0000313" key="3">
    <source>
        <dbReference type="EMBL" id="MEF3368058.1"/>
    </source>
</evidence>
<dbReference type="GO" id="GO:0016746">
    <property type="term" value="F:acyltransferase activity"/>
    <property type="evidence" value="ECO:0007669"/>
    <property type="project" value="UniProtKB-KW"/>
</dbReference>
<dbReference type="InterPro" id="IPR002656">
    <property type="entry name" value="Acyl_transf_3_dom"/>
</dbReference>
<feature type="transmembrane region" description="Helical" evidence="1">
    <location>
        <begin position="301"/>
        <end position="319"/>
    </location>
</feature>
<gene>
    <name evidence="3" type="ORF">V3H18_16100</name>
</gene>
<keyword evidence="1" id="KW-1133">Transmembrane helix</keyword>
<keyword evidence="3" id="KW-0012">Acyltransferase</keyword>
<dbReference type="PANTHER" id="PTHR23028">
    <property type="entry name" value="ACETYLTRANSFERASE"/>
    <property type="match status" value="1"/>
</dbReference>
<evidence type="ECO:0000313" key="4">
    <source>
        <dbReference type="Proteomes" id="UP001350748"/>
    </source>
</evidence>
<dbReference type="Proteomes" id="UP001350748">
    <property type="component" value="Unassembled WGS sequence"/>
</dbReference>
<keyword evidence="4" id="KW-1185">Reference proteome</keyword>
<feature type="transmembrane region" description="Helical" evidence="1">
    <location>
        <begin position="39"/>
        <end position="59"/>
    </location>
</feature>
<feature type="transmembrane region" description="Helical" evidence="1">
    <location>
        <begin position="12"/>
        <end position="33"/>
    </location>
</feature>
<feature type="transmembrane region" description="Helical" evidence="1">
    <location>
        <begin position="215"/>
        <end position="233"/>
    </location>
</feature>
<dbReference type="EMBL" id="JAZHYN010000077">
    <property type="protein sequence ID" value="MEF3368058.1"/>
    <property type="molecule type" value="Genomic_DNA"/>
</dbReference>
<sequence length="342" mass="38779">MSVSLPRMSSLDGLRGVLALLVCVGHLGLNTIANKIGVHVRFQLSVDIFFALSAFVLCYSNYFKRKSFGTFIIDRISRLYPLYILTVIVMSLLALIEGRPLKYIELFQEIFLVHNIGFPPATLPANFPSWSISIEMWVSIAFFWILQRRAHRIIPLIVFSLMFLIFTPQFIQGDAEYLLGPLNDGVVRGLVGFSTGVVAFLFYEKNRSWLRAPNFFVYALLGLLTILFMLPKWTSYTTLSFYVLTGMSLVALATNEEVAFSAPPMKWLGDISYSIYLLHIPIYASLTVIFGDGPLRNGGKFVLVMPIIMLLSYLSFRFIELPSRKFIRTHLKRRPNAPPPPA</sequence>
<evidence type="ECO:0000256" key="1">
    <source>
        <dbReference type="SAM" id="Phobius"/>
    </source>
</evidence>
<organism evidence="3 4">
    <name type="scientific">Methylocystis borbori</name>
    <dbReference type="NCBI Taxonomy" id="3118750"/>
    <lineage>
        <taxon>Bacteria</taxon>
        <taxon>Pseudomonadati</taxon>
        <taxon>Pseudomonadota</taxon>
        <taxon>Alphaproteobacteria</taxon>
        <taxon>Hyphomicrobiales</taxon>
        <taxon>Methylocystaceae</taxon>
        <taxon>Methylocystis</taxon>
    </lineage>
</organism>
<proteinExistence type="predicted"/>
<comment type="caution">
    <text evidence="3">The sequence shown here is derived from an EMBL/GenBank/DDBJ whole genome shotgun (WGS) entry which is preliminary data.</text>
</comment>
<dbReference type="InterPro" id="IPR050879">
    <property type="entry name" value="Acyltransferase_3"/>
</dbReference>
<feature type="domain" description="Acyltransferase 3" evidence="2">
    <location>
        <begin position="10"/>
        <end position="314"/>
    </location>
</feature>
<reference evidence="3 4" key="1">
    <citation type="submission" date="2024-02" db="EMBL/GenBank/DDBJ databases">
        <authorList>
            <person name="Grouzdev D."/>
        </authorList>
    </citation>
    <scope>NUCLEOTIDE SEQUENCE [LARGE SCALE GENOMIC DNA]</scope>
    <source>
        <strain evidence="3 4">9N</strain>
    </source>
</reference>
<protein>
    <submittedName>
        <fullName evidence="3">Acyltransferase</fullName>
        <ecNumber evidence="3">2.3.-.-</ecNumber>
    </submittedName>
</protein>
<dbReference type="PANTHER" id="PTHR23028:SF53">
    <property type="entry name" value="ACYL_TRANSF_3 DOMAIN-CONTAINING PROTEIN"/>
    <property type="match status" value="1"/>
</dbReference>
<evidence type="ECO:0000259" key="2">
    <source>
        <dbReference type="Pfam" id="PF01757"/>
    </source>
</evidence>
<accession>A0ABU7XKY7</accession>
<keyword evidence="3" id="KW-0808">Transferase</keyword>
<dbReference type="EC" id="2.3.-.-" evidence="3"/>
<feature type="transmembrane region" description="Helical" evidence="1">
    <location>
        <begin position="239"/>
        <end position="255"/>
    </location>
</feature>
<dbReference type="Pfam" id="PF01757">
    <property type="entry name" value="Acyl_transf_3"/>
    <property type="match status" value="1"/>
</dbReference>
<feature type="transmembrane region" description="Helical" evidence="1">
    <location>
        <begin position="186"/>
        <end position="203"/>
    </location>
</feature>
<feature type="transmembrane region" description="Helical" evidence="1">
    <location>
        <begin position="153"/>
        <end position="171"/>
    </location>
</feature>
<feature type="transmembrane region" description="Helical" evidence="1">
    <location>
        <begin position="267"/>
        <end position="289"/>
    </location>
</feature>
<feature type="transmembrane region" description="Helical" evidence="1">
    <location>
        <begin position="79"/>
        <end position="96"/>
    </location>
</feature>
<keyword evidence="1" id="KW-0812">Transmembrane</keyword>
<name>A0ABU7XKY7_9HYPH</name>
<feature type="transmembrane region" description="Helical" evidence="1">
    <location>
        <begin position="127"/>
        <end position="146"/>
    </location>
</feature>
<dbReference type="RefSeq" id="WP_332083096.1">
    <property type="nucleotide sequence ID" value="NZ_JAZHYN010000077.1"/>
</dbReference>